<dbReference type="InterPro" id="IPR043917">
    <property type="entry name" value="DUF5753"/>
</dbReference>
<dbReference type="EMBL" id="BAABHS010000007">
    <property type="protein sequence ID" value="GAA4960981.1"/>
    <property type="molecule type" value="Genomic_DNA"/>
</dbReference>
<dbReference type="CDD" id="cd00093">
    <property type="entry name" value="HTH_XRE"/>
    <property type="match status" value="1"/>
</dbReference>
<dbReference type="Pfam" id="PF19054">
    <property type="entry name" value="DUF5753"/>
    <property type="match status" value="1"/>
</dbReference>
<organism evidence="2 3">
    <name type="scientific">Yinghuangia aomiensis</name>
    <dbReference type="NCBI Taxonomy" id="676205"/>
    <lineage>
        <taxon>Bacteria</taxon>
        <taxon>Bacillati</taxon>
        <taxon>Actinomycetota</taxon>
        <taxon>Actinomycetes</taxon>
        <taxon>Kitasatosporales</taxon>
        <taxon>Streptomycetaceae</taxon>
        <taxon>Yinghuangia</taxon>
    </lineage>
</organism>
<evidence type="ECO:0000313" key="3">
    <source>
        <dbReference type="Proteomes" id="UP001500466"/>
    </source>
</evidence>
<sequence>MARSPSSSAQKAREALAARLKEAMRRAGLDGTRVAHAAGWHPSKSSRILTATTLPSVSDIETWCRLCGVPDAVEDLVAQMFAADEMYSVWKRRWRGGMATDQATYGPQFRRHRRIKVYSASVVPGFLQTFAYAQALLSTIARFNGVPDHADDAAAARLEWVQLVHEPGRTFAFLIEESVLHYQVGAPEDMADQLVHLLTAMTWPAVSVGVIPMTAQRPDMWVQETFSLFDDARANVELLTAEINITTPSEVDGYTKAFTELSKLAVYGAQARTLVGRAFSSLE</sequence>
<dbReference type="RefSeq" id="WP_345675509.1">
    <property type="nucleotide sequence ID" value="NZ_BAABHS010000007.1"/>
</dbReference>
<dbReference type="InterPro" id="IPR010982">
    <property type="entry name" value="Lambda_DNA-bd_dom_sf"/>
</dbReference>
<accession>A0ABP9H3Y1</accession>
<evidence type="ECO:0000259" key="1">
    <source>
        <dbReference type="SMART" id="SM00530"/>
    </source>
</evidence>
<dbReference type="Proteomes" id="UP001500466">
    <property type="component" value="Unassembled WGS sequence"/>
</dbReference>
<protein>
    <submittedName>
        <fullName evidence="2">Helix-turn-helix transcriptional regulator</fullName>
    </submittedName>
</protein>
<evidence type="ECO:0000313" key="2">
    <source>
        <dbReference type="EMBL" id="GAA4960981.1"/>
    </source>
</evidence>
<reference evidence="3" key="1">
    <citation type="journal article" date="2019" name="Int. J. Syst. Evol. Microbiol.">
        <title>The Global Catalogue of Microorganisms (GCM) 10K type strain sequencing project: providing services to taxonomists for standard genome sequencing and annotation.</title>
        <authorList>
            <consortium name="The Broad Institute Genomics Platform"/>
            <consortium name="The Broad Institute Genome Sequencing Center for Infectious Disease"/>
            <person name="Wu L."/>
            <person name="Ma J."/>
        </authorList>
    </citation>
    <scope>NUCLEOTIDE SEQUENCE [LARGE SCALE GENOMIC DNA]</scope>
    <source>
        <strain evidence="3">JCM 17986</strain>
    </source>
</reference>
<keyword evidence="3" id="KW-1185">Reference proteome</keyword>
<comment type="caution">
    <text evidence="2">The sequence shown here is derived from an EMBL/GenBank/DDBJ whole genome shotgun (WGS) entry which is preliminary data.</text>
</comment>
<gene>
    <name evidence="2" type="ORF">GCM10023205_25480</name>
</gene>
<dbReference type="SUPFAM" id="SSF47413">
    <property type="entry name" value="lambda repressor-like DNA-binding domains"/>
    <property type="match status" value="1"/>
</dbReference>
<proteinExistence type="predicted"/>
<dbReference type="Gene3D" id="1.10.260.40">
    <property type="entry name" value="lambda repressor-like DNA-binding domains"/>
    <property type="match status" value="1"/>
</dbReference>
<dbReference type="Pfam" id="PF13560">
    <property type="entry name" value="HTH_31"/>
    <property type="match status" value="1"/>
</dbReference>
<feature type="domain" description="HTH cro/C1-type" evidence="1">
    <location>
        <begin position="19"/>
        <end position="74"/>
    </location>
</feature>
<name>A0ABP9H3Y1_9ACTN</name>
<dbReference type="SMART" id="SM00530">
    <property type="entry name" value="HTH_XRE"/>
    <property type="match status" value="1"/>
</dbReference>
<dbReference type="InterPro" id="IPR001387">
    <property type="entry name" value="Cro/C1-type_HTH"/>
</dbReference>